<evidence type="ECO:0000313" key="1">
    <source>
        <dbReference type="EMBL" id="MBK7415139.1"/>
    </source>
</evidence>
<reference evidence="1 2" key="1">
    <citation type="submission" date="2020-10" db="EMBL/GenBank/DDBJ databases">
        <title>Connecting structure to function with the recovery of over 1000 high-quality activated sludge metagenome-assembled genomes encoding full-length rRNA genes using long-read sequencing.</title>
        <authorList>
            <person name="Singleton C.M."/>
            <person name="Petriglieri F."/>
            <person name="Kristensen J.M."/>
            <person name="Kirkegaard R.H."/>
            <person name="Michaelsen T.Y."/>
            <person name="Andersen M.H."/>
            <person name="Karst S.M."/>
            <person name="Dueholm M.S."/>
            <person name="Nielsen P.H."/>
            <person name="Albertsen M."/>
        </authorList>
    </citation>
    <scope>NUCLEOTIDE SEQUENCE [LARGE SCALE GENOMIC DNA]</scope>
    <source>
        <strain evidence="1">EsbW_18-Q3-R4-48_BATAC.463</strain>
    </source>
</reference>
<organism evidence="1 2">
    <name type="scientific">Candidatus Dechloromonas phosphorivorans</name>
    <dbReference type="NCBI Taxonomy" id="2899244"/>
    <lineage>
        <taxon>Bacteria</taxon>
        <taxon>Pseudomonadati</taxon>
        <taxon>Pseudomonadota</taxon>
        <taxon>Betaproteobacteria</taxon>
        <taxon>Rhodocyclales</taxon>
        <taxon>Azonexaceae</taxon>
        <taxon>Dechloromonas</taxon>
    </lineage>
</organism>
<protein>
    <submittedName>
        <fullName evidence="1">Uncharacterized protein</fullName>
    </submittedName>
</protein>
<accession>A0A935K211</accession>
<gene>
    <name evidence="1" type="ORF">IPJ38_08575</name>
</gene>
<proteinExistence type="predicted"/>
<dbReference type="EMBL" id="JADJMS010000017">
    <property type="protein sequence ID" value="MBK7415139.1"/>
    <property type="molecule type" value="Genomic_DNA"/>
</dbReference>
<evidence type="ECO:0000313" key="2">
    <source>
        <dbReference type="Proteomes" id="UP000739411"/>
    </source>
</evidence>
<dbReference type="Proteomes" id="UP000739411">
    <property type="component" value="Unassembled WGS sequence"/>
</dbReference>
<comment type="caution">
    <text evidence="1">The sequence shown here is derived from an EMBL/GenBank/DDBJ whole genome shotgun (WGS) entry which is preliminary data.</text>
</comment>
<name>A0A935K211_9RHOO</name>
<sequence length="80" mass="8759">MNLHEEQLAAKDAEIEQLRAELCVAKSMHKVAIDQLTQTEALIADLPDAVHVVEGLAVVRPEKLKMVIAAIESMSAKRQA</sequence>
<dbReference type="AlphaFoldDB" id="A0A935K211"/>